<comment type="similarity">
    <text evidence="1">Belongs to the ATP-dependent AMP-binding enzyme family.</text>
</comment>
<sequence>MPHNSPYPSITIPEVDIFTLLFSRPSRPFPDTKELLTDGERPSRSYTLAQLRSAATDFGKGLKALWGWKRGDVLAFYTPNDVDTPAVTCGVLWAGGAASPANPLYTADELAFQLTNSGAKGIVTQADFLEKAREAAARAGIPEDRIILLGEKGDPEGRFRHWSSIKPTAYCSRYAKTEVRPRKDLAFLVYSSGTTGLPKGVCLTHYNVVGNLLQNVSLESQHLKPYGGPGNTGDRLLGVIPFFHIYGLANNILLGIYSGLQLVILSRFDLEKACQVIQNFKITYAYVPPPVVLALGKDPAVDKYDLTSLKLMHSGAAPLTGELIDLVWDRLKVAVKQGYGLSEVSPVSHAQEAGDWAKFKTSVGKLVPNMQAKIVDTQGNEVAIGEKGELWLKGPNVFGGYLNNPERTKEAFSTDEWLKTGDVFKIDNHGNYYCVDRVKELIKYKGFQVAPAELEGLVVGHPDVTDACVLGVYDPSQATELPRAYVVLKPGVARGEDKAEEIAAWLATRVAPHKRLRGGVYFIDVVPKSSSGKILRRLLRDTIVQDGTKAGPRL</sequence>
<feature type="domain" description="AMP-dependent synthetase/ligase" evidence="3">
    <location>
        <begin position="35"/>
        <end position="402"/>
    </location>
</feature>
<dbReference type="OrthoDB" id="6509636at2759"/>
<proteinExistence type="inferred from homology"/>
<accession>A0A423X5H5</accession>
<dbReference type="InterPro" id="IPR045851">
    <property type="entry name" value="AMP-bd_C_sf"/>
</dbReference>
<dbReference type="InterPro" id="IPR025110">
    <property type="entry name" value="AMP-bd_C"/>
</dbReference>
<keyword evidence="2" id="KW-0436">Ligase</keyword>
<dbReference type="Gene3D" id="3.40.50.12780">
    <property type="entry name" value="N-terminal domain of ligase-like"/>
    <property type="match status" value="1"/>
</dbReference>
<dbReference type="InterPro" id="IPR020845">
    <property type="entry name" value="AMP-binding_CS"/>
</dbReference>
<dbReference type="SUPFAM" id="SSF56801">
    <property type="entry name" value="Acetyl-CoA synthetase-like"/>
    <property type="match status" value="1"/>
</dbReference>
<dbReference type="CDD" id="cd05911">
    <property type="entry name" value="Firefly_Luc_like"/>
    <property type="match status" value="1"/>
</dbReference>
<dbReference type="FunFam" id="3.30.300.30:FF:000007">
    <property type="entry name" value="4-coumarate--CoA ligase 2"/>
    <property type="match status" value="1"/>
</dbReference>
<dbReference type="InterPro" id="IPR042099">
    <property type="entry name" value="ANL_N_sf"/>
</dbReference>
<reference evidence="5 6" key="1">
    <citation type="submission" date="2015-09" db="EMBL/GenBank/DDBJ databases">
        <title>Host preference determinants of Valsa canker pathogens revealed by comparative genomics.</title>
        <authorList>
            <person name="Yin Z."/>
            <person name="Huang L."/>
        </authorList>
    </citation>
    <scope>NUCLEOTIDE SEQUENCE [LARGE SCALE GENOMIC DNA]</scope>
    <source>
        <strain evidence="5 6">03-1</strain>
    </source>
</reference>
<dbReference type="PANTHER" id="PTHR24096">
    <property type="entry name" value="LONG-CHAIN-FATTY-ACID--COA LIGASE"/>
    <property type="match status" value="1"/>
</dbReference>
<evidence type="ECO:0000313" key="6">
    <source>
        <dbReference type="Proteomes" id="UP000283895"/>
    </source>
</evidence>
<comment type="caution">
    <text evidence="5">The sequence shown here is derived from an EMBL/GenBank/DDBJ whole genome shotgun (WGS) entry which is preliminary data.</text>
</comment>
<dbReference type="Pfam" id="PF13193">
    <property type="entry name" value="AMP-binding_C"/>
    <property type="match status" value="1"/>
</dbReference>
<dbReference type="Gene3D" id="3.30.300.30">
    <property type="match status" value="1"/>
</dbReference>
<keyword evidence="6" id="KW-1185">Reference proteome</keyword>
<feature type="domain" description="AMP-binding enzyme C-terminal" evidence="4">
    <location>
        <begin position="453"/>
        <end position="533"/>
    </location>
</feature>
<evidence type="ECO:0000256" key="1">
    <source>
        <dbReference type="ARBA" id="ARBA00006432"/>
    </source>
</evidence>
<name>A0A423X5H5_9PEZI</name>
<dbReference type="PROSITE" id="PS00455">
    <property type="entry name" value="AMP_BINDING"/>
    <property type="match status" value="1"/>
</dbReference>
<evidence type="ECO:0008006" key="7">
    <source>
        <dbReference type="Google" id="ProtNLM"/>
    </source>
</evidence>
<dbReference type="EMBL" id="LKEA01000002">
    <property type="protein sequence ID" value="ROW11199.1"/>
    <property type="molecule type" value="Genomic_DNA"/>
</dbReference>
<evidence type="ECO:0000256" key="2">
    <source>
        <dbReference type="ARBA" id="ARBA00022598"/>
    </source>
</evidence>
<evidence type="ECO:0000313" key="5">
    <source>
        <dbReference type="EMBL" id="ROW11199.1"/>
    </source>
</evidence>
<dbReference type="Proteomes" id="UP000283895">
    <property type="component" value="Unassembled WGS sequence"/>
</dbReference>
<dbReference type="PANTHER" id="PTHR24096:SF149">
    <property type="entry name" value="AMP-BINDING DOMAIN-CONTAINING PROTEIN-RELATED"/>
    <property type="match status" value="1"/>
</dbReference>
<evidence type="ECO:0000259" key="3">
    <source>
        <dbReference type="Pfam" id="PF00501"/>
    </source>
</evidence>
<dbReference type="GO" id="GO:0016405">
    <property type="term" value="F:CoA-ligase activity"/>
    <property type="evidence" value="ECO:0007669"/>
    <property type="project" value="TreeGrafter"/>
</dbReference>
<dbReference type="STRING" id="356882.A0A423X5H5"/>
<evidence type="ECO:0000259" key="4">
    <source>
        <dbReference type="Pfam" id="PF13193"/>
    </source>
</evidence>
<gene>
    <name evidence="5" type="ORF">VMCG_01117</name>
</gene>
<organism evidence="5 6">
    <name type="scientific">Cytospora schulzeri</name>
    <dbReference type="NCBI Taxonomy" id="448051"/>
    <lineage>
        <taxon>Eukaryota</taxon>
        <taxon>Fungi</taxon>
        <taxon>Dikarya</taxon>
        <taxon>Ascomycota</taxon>
        <taxon>Pezizomycotina</taxon>
        <taxon>Sordariomycetes</taxon>
        <taxon>Sordariomycetidae</taxon>
        <taxon>Diaporthales</taxon>
        <taxon>Cytosporaceae</taxon>
        <taxon>Cytospora</taxon>
    </lineage>
</organism>
<dbReference type="Pfam" id="PF00501">
    <property type="entry name" value="AMP-binding"/>
    <property type="match status" value="1"/>
</dbReference>
<protein>
    <recommendedName>
        <fullName evidence="7">AMP-dependent synthetase/ligase domain-containing protein</fullName>
    </recommendedName>
</protein>
<dbReference type="AlphaFoldDB" id="A0A423X5H5"/>
<dbReference type="InterPro" id="IPR000873">
    <property type="entry name" value="AMP-dep_synth/lig_dom"/>
</dbReference>